<organism evidence="1 2">
    <name type="scientific">Natribacillus halophilus</name>
    <dbReference type="NCBI Taxonomy" id="549003"/>
    <lineage>
        <taxon>Bacteria</taxon>
        <taxon>Bacillati</taxon>
        <taxon>Bacillota</taxon>
        <taxon>Bacilli</taxon>
        <taxon>Bacillales</taxon>
        <taxon>Bacillaceae</taxon>
        <taxon>Natribacillus</taxon>
    </lineage>
</organism>
<dbReference type="Gene3D" id="3.30.200.20">
    <property type="entry name" value="Phosphorylase Kinase, domain 1"/>
    <property type="match status" value="1"/>
</dbReference>
<dbReference type="Gene3D" id="3.90.1200.10">
    <property type="match status" value="1"/>
</dbReference>
<accession>A0A1G8LS73</accession>
<dbReference type="Proteomes" id="UP000198853">
    <property type="component" value="Unassembled WGS sequence"/>
</dbReference>
<reference evidence="1 2" key="1">
    <citation type="submission" date="2016-10" db="EMBL/GenBank/DDBJ databases">
        <authorList>
            <person name="de Groot N.N."/>
        </authorList>
    </citation>
    <scope>NUCLEOTIDE SEQUENCE [LARGE SCALE GENOMIC DNA]</scope>
    <source>
        <strain evidence="1 2">DSM 21771</strain>
    </source>
</reference>
<name>A0A1G8LS73_9BACI</name>
<keyword evidence="2" id="KW-1185">Reference proteome</keyword>
<dbReference type="InterPro" id="IPR011009">
    <property type="entry name" value="Kinase-like_dom_sf"/>
</dbReference>
<dbReference type="AlphaFoldDB" id="A0A1G8LS73"/>
<evidence type="ECO:0000313" key="2">
    <source>
        <dbReference type="Proteomes" id="UP000198853"/>
    </source>
</evidence>
<evidence type="ECO:0000313" key="1">
    <source>
        <dbReference type="EMBL" id="SDI58473.1"/>
    </source>
</evidence>
<protein>
    <submittedName>
        <fullName evidence="1">Spore coat protein YsxE</fullName>
    </submittedName>
</protein>
<keyword evidence="1" id="KW-0167">Capsid protein</keyword>
<sequence>MSMKGKSSISRCRHRMNDVLSNIGYKNADWSWISERVIRVQDQDGPVALKQWQRSAEEREHFLHHLRYAERAGMQGIIPLKPVRGDTPMFESARHVYYFEPWIEEPTVTSSREKELKLLAVLAGNHKISEDEEEMQEEEWFAYKQEVQHTWHQEQLMMNRLADQCEQSRFLSPFELTFLQGYPFFENMFKDMRQGFQTWARQVQEKGVRRFAFCHGFPTLDHGLISADGNAYFTNWETSGPGHLAFDLACFYRDLSRRQPFHALDSKRLYETYEAYGPSWSEADTGLLKALMLTPRPILDFADTYAREPYRYAEHQWTAMLAAKVSHLRYLRQMIQWKEKQEAAMKGS</sequence>
<proteinExistence type="predicted"/>
<dbReference type="InterPro" id="IPR047175">
    <property type="entry name" value="CotS-like"/>
</dbReference>
<dbReference type="PANTHER" id="PTHR39179">
    <property type="entry name" value="SPORE COAT PROTEIN I"/>
    <property type="match status" value="1"/>
</dbReference>
<keyword evidence="1" id="KW-0946">Virion</keyword>
<dbReference type="EMBL" id="FNEN01000003">
    <property type="protein sequence ID" value="SDI58473.1"/>
    <property type="molecule type" value="Genomic_DNA"/>
</dbReference>
<dbReference type="SUPFAM" id="SSF56112">
    <property type="entry name" value="Protein kinase-like (PK-like)"/>
    <property type="match status" value="1"/>
</dbReference>
<gene>
    <name evidence="1" type="ORF">SAMN04488123_103243</name>
</gene>
<dbReference type="GO" id="GO:0042601">
    <property type="term" value="C:endospore-forming forespore"/>
    <property type="evidence" value="ECO:0007669"/>
    <property type="project" value="TreeGrafter"/>
</dbReference>
<dbReference type="PANTHER" id="PTHR39179:SF3">
    <property type="entry name" value="COTS-RELATED PROTEIN"/>
    <property type="match status" value="1"/>
</dbReference>